<accession>A0A8I0N352</accession>
<keyword evidence="1" id="KW-0812">Transmembrane</keyword>
<dbReference type="AlphaFoldDB" id="A0A8I0N352"/>
<feature type="transmembrane region" description="Helical" evidence="1">
    <location>
        <begin position="78"/>
        <end position="97"/>
    </location>
</feature>
<dbReference type="EMBL" id="JACZKO010000011">
    <property type="protein sequence ID" value="MBE0559915.1"/>
    <property type="molecule type" value="Genomic_DNA"/>
</dbReference>
<reference evidence="2" key="1">
    <citation type="submission" date="2020-09" db="EMBL/GenBank/DDBJ databases">
        <authorList>
            <person name="Dalcin Martins P."/>
        </authorList>
    </citation>
    <scope>NUCLEOTIDE SEQUENCE</scope>
    <source>
        <strain evidence="2">MAG47</strain>
    </source>
</reference>
<comment type="caution">
    <text evidence="2">The sequence shown here is derived from an EMBL/GenBank/DDBJ whole genome shotgun (WGS) entry which is preliminary data.</text>
</comment>
<gene>
    <name evidence="2" type="ORF">IH622_03655</name>
</gene>
<organism evidence="2 3">
    <name type="scientific">Brucella anthropi</name>
    <name type="common">Ochrobactrum anthropi</name>
    <dbReference type="NCBI Taxonomy" id="529"/>
    <lineage>
        <taxon>Bacteria</taxon>
        <taxon>Pseudomonadati</taxon>
        <taxon>Pseudomonadota</taxon>
        <taxon>Alphaproteobacteria</taxon>
        <taxon>Hyphomicrobiales</taxon>
        <taxon>Brucellaceae</taxon>
        <taxon>Brucella/Ochrobactrum group</taxon>
        <taxon>Brucella</taxon>
    </lineage>
</organism>
<name>A0A8I0N352_BRUAN</name>
<dbReference type="Proteomes" id="UP000642265">
    <property type="component" value="Unassembled WGS sequence"/>
</dbReference>
<evidence type="ECO:0000256" key="1">
    <source>
        <dbReference type="SAM" id="Phobius"/>
    </source>
</evidence>
<keyword evidence="1" id="KW-1133">Transmembrane helix</keyword>
<feature type="transmembrane region" description="Helical" evidence="1">
    <location>
        <begin position="6"/>
        <end position="25"/>
    </location>
</feature>
<evidence type="ECO:0000313" key="2">
    <source>
        <dbReference type="EMBL" id="MBE0559915.1"/>
    </source>
</evidence>
<reference evidence="2" key="2">
    <citation type="submission" date="2020-10" db="EMBL/GenBank/DDBJ databases">
        <title>Enrichment of novel Verrucomicrobia, Bacteroidetes and Krumholzibacteria in an oxygen-limited, methane- and iron-fed bioreactor inoculated with Bothnian Sea sediments.</title>
        <authorList>
            <person name="Martins P.D."/>
            <person name="de Jong A."/>
            <person name="Lenstra W.K."/>
            <person name="van Helmond N.A.G.M."/>
            <person name="Slomp C.P."/>
            <person name="Jetten M.S.M."/>
            <person name="Welte C.U."/>
            <person name="Rasigraf O."/>
        </authorList>
    </citation>
    <scope>NUCLEOTIDE SEQUENCE</scope>
    <source>
        <strain evidence="2">MAG47</strain>
    </source>
</reference>
<protein>
    <submittedName>
        <fullName evidence="2">Uncharacterized protein</fullName>
    </submittedName>
</protein>
<evidence type="ECO:0000313" key="3">
    <source>
        <dbReference type="Proteomes" id="UP000642265"/>
    </source>
</evidence>
<keyword evidence="1" id="KW-0472">Membrane</keyword>
<sequence>MNTYAIISAALWAVSSFAWLWAAFVKSPVEQAPHGEDGIMIWTDGTDGEPGGMSIGGMLNPSFAKFNSYFAASAKRNAIAAVVSAAASFFAMLALVFP</sequence>
<proteinExistence type="predicted"/>